<evidence type="ECO:0000313" key="6">
    <source>
        <dbReference type="EMBL" id="KAK3268604.1"/>
    </source>
</evidence>
<evidence type="ECO:0000256" key="4">
    <source>
        <dbReference type="SAM" id="Coils"/>
    </source>
</evidence>
<dbReference type="PROSITE" id="PS50893">
    <property type="entry name" value="ABC_TRANSPORTER_2"/>
    <property type="match status" value="1"/>
</dbReference>
<dbReference type="GO" id="GO:0005524">
    <property type="term" value="F:ATP binding"/>
    <property type="evidence" value="ECO:0007669"/>
    <property type="project" value="UniProtKB-KW"/>
</dbReference>
<dbReference type="CDD" id="cd03221">
    <property type="entry name" value="ABCF_EF-3"/>
    <property type="match status" value="1"/>
</dbReference>
<reference evidence="6 7" key="1">
    <citation type="journal article" date="2015" name="Genome Biol. Evol.">
        <title>Comparative Genomics of a Bacterivorous Green Alga Reveals Evolutionary Causalities and Consequences of Phago-Mixotrophic Mode of Nutrition.</title>
        <authorList>
            <person name="Burns J.A."/>
            <person name="Paasch A."/>
            <person name="Narechania A."/>
            <person name="Kim E."/>
        </authorList>
    </citation>
    <scope>NUCLEOTIDE SEQUENCE [LARGE SCALE GENOMIC DNA]</scope>
    <source>
        <strain evidence="6 7">PLY_AMNH</strain>
    </source>
</reference>
<keyword evidence="7" id="KW-1185">Reference proteome</keyword>
<evidence type="ECO:0000259" key="5">
    <source>
        <dbReference type="PROSITE" id="PS50893"/>
    </source>
</evidence>
<evidence type="ECO:0000313" key="7">
    <source>
        <dbReference type="Proteomes" id="UP001190700"/>
    </source>
</evidence>
<keyword evidence="4" id="KW-0175">Coiled coil</keyword>
<dbReference type="SMART" id="SM00382">
    <property type="entry name" value="AAA"/>
    <property type="match status" value="2"/>
</dbReference>
<dbReference type="InterPro" id="IPR027417">
    <property type="entry name" value="P-loop_NTPase"/>
</dbReference>
<sequence>MLRALFTAQRSAGVIRSLLAPHPPPKPQQAWFLPASFPVRRSSGVVASFKNVSFAYSGGKEILEDVNFSVRDGSKVTIMGQNGAGKSSIIKLLAGNLHPDGGVVNIKPGETVAVAKQTMPLECRDMTVEQYFASQFRDGDSPGVRLPSLIAGVLRDVDLVAPSHRVIKSFSGGQQARLLLAAALITDPTVLLLDEPTNNLDRDGIESLRWLIMSTEKTCLVISHDEDFLNSFTDSVLYLDIFSKAVEAYNGDYLFVKKEIEKRMQRENAANMRLKKAAQAKKDQAGVFAHKGGGMRKQAKKMREAADGMMDQLVDVRKEDEALRRFSLPFTPARAKGPLMTIDKVSIRSPHTGDMVAVKLPSGRAVPLHKGDRLHVVGPNGIGKTTFLELVAKGEAEGVAVAEGAKIGYYRQDFHNFDFSATVWACLQNAAKGVRVVNEQEIRKTAALFMLRGPMFFQQVGTLSEGQKALLSLCCLMLEQPSVLILDEPTNHVNFRHLPSVADAVKRFEGPVILVSHNEHWMAEIAIDHNDTLDMGQARAQFTKAAC</sequence>
<organism evidence="6 7">
    <name type="scientific">Cymbomonas tetramitiformis</name>
    <dbReference type="NCBI Taxonomy" id="36881"/>
    <lineage>
        <taxon>Eukaryota</taxon>
        <taxon>Viridiplantae</taxon>
        <taxon>Chlorophyta</taxon>
        <taxon>Pyramimonadophyceae</taxon>
        <taxon>Pyramimonadales</taxon>
        <taxon>Pyramimonadaceae</taxon>
        <taxon>Cymbomonas</taxon>
    </lineage>
</organism>
<evidence type="ECO:0000256" key="1">
    <source>
        <dbReference type="ARBA" id="ARBA00022737"/>
    </source>
</evidence>
<dbReference type="Gene3D" id="3.40.50.300">
    <property type="entry name" value="P-loop containing nucleotide triphosphate hydrolases"/>
    <property type="match status" value="2"/>
</dbReference>
<evidence type="ECO:0000256" key="3">
    <source>
        <dbReference type="ARBA" id="ARBA00022840"/>
    </source>
</evidence>
<dbReference type="Proteomes" id="UP001190700">
    <property type="component" value="Unassembled WGS sequence"/>
</dbReference>
<proteinExistence type="predicted"/>
<accession>A0AAE0FZ11</accession>
<keyword evidence="3" id="KW-0067">ATP-binding</keyword>
<evidence type="ECO:0000256" key="2">
    <source>
        <dbReference type="ARBA" id="ARBA00022741"/>
    </source>
</evidence>
<feature type="coiled-coil region" evidence="4">
    <location>
        <begin position="257"/>
        <end position="319"/>
    </location>
</feature>
<dbReference type="PANTHER" id="PTHR19211">
    <property type="entry name" value="ATP-BINDING TRANSPORT PROTEIN-RELATED"/>
    <property type="match status" value="1"/>
</dbReference>
<dbReference type="InterPro" id="IPR050611">
    <property type="entry name" value="ABCF"/>
</dbReference>
<dbReference type="PROSITE" id="PS00211">
    <property type="entry name" value="ABC_TRANSPORTER_1"/>
    <property type="match status" value="1"/>
</dbReference>
<dbReference type="InterPro" id="IPR003439">
    <property type="entry name" value="ABC_transporter-like_ATP-bd"/>
</dbReference>
<name>A0AAE0FZ11_9CHLO</name>
<protein>
    <recommendedName>
        <fullName evidence="5">ABC transporter domain-containing protein</fullName>
    </recommendedName>
</protein>
<dbReference type="InterPro" id="IPR017871">
    <property type="entry name" value="ABC_transporter-like_CS"/>
</dbReference>
<dbReference type="SUPFAM" id="SSF52540">
    <property type="entry name" value="P-loop containing nucleoside triphosphate hydrolases"/>
    <property type="match status" value="2"/>
</dbReference>
<dbReference type="EMBL" id="LGRX02011716">
    <property type="protein sequence ID" value="KAK3268604.1"/>
    <property type="molecule type" value="Genomic_DNA"/>
</dbReference>
<dbReference type="AlphaFoldDB" id="A0AAE0FZ11"/>
<keyword evidence="2" id="KW-0547">Nucleotide-binding</keyword>
<dbReference type="InterPro" id="IPR003593">
    <property type="entry name" value="AAA+_ATPase"/>
</dbReference>
<gene>
    <name evidence="6" type="ORF">CYMTET_22893</name>
</gene>
<keyword evidence="1" id="KW-0677">Repeat</keyword>
<feature type="domain" description="ABC transporter" evidence="5">
    <location>
        <begin position="47"/>
        <end position="266"/>
    </location>
</feature>
<dbReference type="GO" id="GO:0016887">
    <property type="term" value="F:ATP hydrolysis activity"/>
    <property type="evidence" value="ECO:0007669"/>
    <property type="project" value="InterPro"/>
</dbReference>
<comment type="caution">
    <text evidence="6">The sequence shown here is derived from an EMBL/GenBank/DDBJ whole genome shotgun (WGS) entry which is preliminary data.</text>
</comment>
<dbReference type="PANTHER" id="PTHR19211:SF95">
    <property type="entry name" value="ABC TRANSPORTER F FAMILY MEMBER 2"/>
    <property type="match status" value="1"/>
</dbReference>
<dbReference type="Pfam" id="PF00005">
    <property type="entry name" value="ABC_tran"/>
    <property type="match status" value="2"/>
</dbReference>